<proteinExistence type="predicted"/>
<keyword evidence="3" id="KW-1185">Reference proteome</keyword>
<sequence>MSTSDSDYSIDWLASDEDDDDDDDSPKRSSPQRGEESPPPSPPSSSSSSPTSCFHSQRKKRRRSDCDCKDGGRRGVDAHSPVGPLQGFTPASEQLSAESKHQASGLCEKTPADSEHELFSRKCAELQRYIPPLSSILRGLRSGRYSERLSSLQESVATDRIQRIMGVLQSPNTGGRFLSFILKIEEMLHSWFPHVTSDPTQTDAGSPAEKQKHHGGASSPPPSSAAALCSSDSSRRRHASTVLKTPEPTPGRPAAPTSPPPARRSSSSQEVTQDAAVSSSTDSHSGPTAGDGGWWS</sequence>
<dbReference type="GO" id="GO:0005634">
    <property type="term" value="C:nucleus"/>
    <property type="evidence" value="ECO:0007669"/>
    <property type="project" value="TreeGrafter"/>
</dbReference>
<comment type="caution">
    <text evidence="2">The sequence shown here is derived from an EMBL/GenBank/DDBJ whole genome shotgun (WGS) entry which is preliminary data.</text>
</comment>
<evidence type="ECO:0000313" key="3">
    <source>
        <dbReference type="Proteomes" id="UP001488805"/>
    </source>
</evidence>
<dbReference type="InterPro" id="IPR031373">
    <property type="entry name" value="Ciart"/>
</dbReference>
<dbReference type="Proteomes" id="UP001488805">
    <property type="component" value="Unassembled WGS sequence"/>
</dbReference>
<dbReference type="AlphaFoldDB" id="A0AAW1G7Y0"/>
<evidence type="ECO:0000313" key="2">
    <source>
        <dbReference type="EMBL" id="KAK9542214.1"/>
    </source>
</evidence>
<organism evidence="2 3">
    <name type="scientific">Zoarces viviparus</name>
    <name type="common">Viviparous eelpout</name>
    <name type="synonym">Blennius viviparus</name>
    <dbReference type="NCBI Taxonomy" id="48416"/>
    <lineage>
        <taxon>Eukaryota</taxon>
        <taxon>Metazoa</taxon>
        <taxon>Chordata</taxon>
        <taxon>Craniata</taxon>
        <taxon>Vertebrata</taxon>
        <taxon>Euteleostomi</taxon>
        <taxon>Actinopterygii</taxon>
        <taxon>Neopterygii</taxon>
        <taxon>Teleostei</taxon>
        <taxon>Neoteleostei</taxon>
        <taxon>Acanthomorphata</taxon>
        <taxon>Eupercaria</taxon>
        <taxon>Perciformes</taxon>
        <taxon>Cottioidei</taxon>
        <taxon>Zoarcales</taxon>
        <taxon>Zoarcidae</taxon>
        <taxon>Zoarcinae</taxon>
        <taxon>Zoarces</taxon>
    </lineage>
</organism>
<evidence type="ECO:0000256" key="1">
    <source>
        <dbReference type="SAM" id="MobiDB-lite"/>
    </source>
</evidence>
<feature type="region of interest" description="Disordered" evidence="1">
    <location>
        <begin position="195"/>
        <end position="296"/>
    </location>
</feature>
<dbReference type="PANTHER" id="PTHR35441">
    <property type="entry name" value="CIRCADIAN-ASSOCIATED TRANSCRIPTIONAL REPRESSOR"/>
    <property type="match status" value="1"/>
</dbReference>
<dbReference type="GO" id="GO:0045892">
    <property type="term" value="P:negative regulation of DNA-templated transcription"/>
    <property type="evidence" value="ECO:0007669"/>
    <property type="project" value="TreeGrafter"/>
</dbReference>
<feature type="compositionally biased region" description="Polar residues" evidence="1">
    <location>
        <begin position="269"/>
        <end position="286"/>
    </location>
</feature>
<dbReference type="GO" id="GO:0000978">
    <property type="term" value="F:RNA polymerase II cis-regulatory region sequence-specific DNA binding"/>
    <property type="evidence" value="ECO:0007669"/>
    <property type="project" value="TreeGrafter"/>
</dbReference>
<gene>
    <name evidence="2" type="ORF">VZT92_000094</name>
</gene>
<accession>A0AAW1G7Y0</accession>
<feature type="region of interest" description="Disordered" evidence="1">
    <location>
        <begin position="1"/>
        <end position="109"/>
    </location>
</feature>
<reference evidence="2 3" key="1">
    <citation type="journal article" date="2024" name="Genome Biol. Evol.">
        <title>Chromosome-level genome assembly of the viviparous eelpout Zoarces viviparus.</title>
        <authorList>
            <person name="Fuhrmann N."/>
            <person name="Brasseur M.V."/>
            <person name="Bakowski C.E."/>
            <person name="Podsiadlowski L."/>
            <person name="Prost S."/>
            <person name="Krehenwinkel H."/>
            <person name="Mayer C."/>
        </authorList>
    </citation>
    <scope>NUCLEOTIDE SEQUENCE [LARGE SCALE GENOMIC DNA]</scope>
    <source>
        <strain evidence="2">NO-MEL_2022_Ind0_liver</strain>
    </source>
</reference>
<dbReference type="GO" id="GO:0032922">
    <property type="term" value="P:circadian regulation of gene expression"/>
    <property type="evidence" value="ECO:0007669"/>
    <property type="project" value="InterPro"/>
</dbReference>
<dbReference type="EMBL" id="JBCEZU010000001">
    <property type="protein sequence ID" value="KAK9542214.1"/>
    <property type="molecule type" value="Genomic_DNA"/>
</dbReference>
<dbReference type="Pfam" id="PF15673">
    <property type="entry name" value="Ciart"/>
    <property type="match status" value="1"/>
</dbReference>
<feature type="compositionally biased region" description="Basic and acidic residues" evidence="1">
    <location>
        <begin position="64"/>
        <end position="77"/>
    </location>
</feature>
<evidence type="ECO:0008006" key="4">
    <source>
        <dbReference type="Google" id="ProtNLM"/>
    </source>
</evidence>
<feature type="compositionally biased region" description="Pro residues" evidence="1">
    <location>
        <begin position="247"/>
        <end position="262"/>
    </location>
</feature>
<name>A0AAW1G7Y0_ZOAVI</name>
<protein>
    <recommendedName>
        <fullName evidence="4">Circadian-associated transcriptional repressor</fullName>
    </recommendedName>
</protein>
<feature type="compositionally biased region" description="Acidic residues" evidence="1">
    <location>
        <begin position="14"/>
        <end position="24"/>
    </location>
</feature>
<dbReference type="PANTHER" id="PTHR35441:SF2">
    <property type="entry name" value="CIRCADIAN-ASSOCIATED TRANSCRIPTIONAL REPRESSOR"/>
    <property type="match status" value="1"/>
</dbReference>